<organism evidence="11 12">
    <name type="scientific">Caenorhabditis briggsae</name>
    <dbReference type="NCBI Taxonomy" id="6238"/>
    <lineage>
        <taxon>Eukaryota</taxon>
        <taxon>Metazoa</taxon>
        <taxon>Ecdysozoa</taxon>
        <taxon>Nematoda</taxon>
        <taxon>Chromadorea</taxon>
        <taxon>Rhabditida</taxon>
        <taxon>Rhabditina</taxon>
        <taxon>Rhabditomorpha</taxon>
        <taxon>Rhabditoidea</taxon>
        <taxon>Rhabditidae</taxon>
        <taxon>Peloderinae</taxon>
        <taxon>Caenorhabditis</taxon>
    </lineage>
</organism>
<keyword evidence="12" id="KW-1185">Reference proteome</keyword>
<evidence type="ECO:0000256" key="3">
    <source>
        <dbReference type="ARBA" id="ARBA00022676"/>
    </source>
</evidence>
<dbReference type="GO" id="GO:0016758">
    <property type="term" value="F:hexosyltransferase activity"/>
    <property type="evidence" value="ECO:0007669"/>
    <property type="project" value="InterPro"/>
</dbReference>
<evidence type="ECO:0000256" key="5">
    <source>
        <dbReference type="ARBA" id="ARBA00022692"/>
    </source>
</evidence>
<dbReference type="eggNOG" id="KOG2287">
    <property type="taxonomic scope" value="Eukaryota"/>
</dbReference>
<dbReference type="Gene3D" id="3.90.550.50">
    <property type="match status" value="1"/>
</dbReference>
<dbReference type="AlphaFoldDB" id="A8X4Z5"/>
<keyword evidence="5 10" id="KW-0812">Transmembrane</keyword>
<evidence type="ECO:0000256" key="7">
    <source>
        <dbReference type="ARBA" id="ARBA00022989"/>
    </source>
</evidence>
<dbReference type="EMBL" id="HE601041">
    <property type="protein sequence ID" value="CAP27705.2"/>
    <property type="molecule type" value="Genomic_DNA"/>
</dbReference>
<gene>
    <name evidence="11 13" type="ORF">CBG07338</name>
    <name evidence="11" type="ORF">CBG_07338</name>
</gene>
<dbReference type="InParanoid" id="A8X4Z5"/>
<dbReference type="HOGENOM" id="CLU_752812_0_0_1"/>
<evidence type="ECO:0000256" key="1">
    <source>
        <dbReference type="ARBA" id="ARBA00004323"/>
    </source>
</evidence>
<accession>A8X4Z5</accession>
<keyword evidence="7 10" id="KW-1133">Transmembrane helix</keyword>
<dbReference type="GO" id="GO:0000139">
    <property type="term" value="C:Golgi membrane"/>
    <property type="evidence" value="ECO:0000318"/>
    <property type="project" value="GO_Central"/>
</dbReference>
<keyword evidence="9 10" id="KW-0472">Membrane</keyword>
<dbReference type="GO" id="GO:0006493">
    <property type="term" value="P:protein O-linked glycosylation"/>
    <property type="evidence" value="ECO:0000318"/>
    <property type="project" value="GO_Central"/>
</dbReference>
<feature type="transmembrane region" description="Helical" evidence="10">
    <location>
        <begin position="7"/>
        <end position="30"/>
    </location>
</feature>
<dbReference type="GeneID" id="8587684"/>
<dbReference type="GO" id="GO:0016757">
    <property type="term" value="F:glycosyltransferase activity"/>
    <property type="evidence" value="ECO:0000318"/>
    <property type="project" value="GO_Central"/>
</dbReference>
<comment type="subcellular location">
    <subcellularLocation>
        <location evidence="1 10">Golgi apparatus membrane</location>
        <topology evidence="1 10">Single-pass type II membrane protein</topology>
    </subcellularLocation>
</comment>
<evidence type="ECO:0000256" key="9">
    <source>
        <dbReference type="ARBA" id="ARBA00023136"/>
    </source>
</evidence>
<evidence type="ECO:0000313" key="13">
    <source>
        <dbReference type="WormBase" id="CBG07338"/>
    </source>
</evidence>
<keyword evidence="4" id="KW-0808">Transferase</keyword>
<dbReference type="FunFam" id="3.90.550.50:FF:000068">
    <property type="entry name" value="Hexosyltransferase"/>
    <property type="match status" value="1"/>
</dbReference>
<name>A8X4Z5_CAEBR</name>
<evidence type="ECO:0000256" key="8">
    <source>
        <dbReference type="ARBA" id="ARBA00023034"/>
    </source>
</evidence>
<evidence type="ECO:0000256" key="6">
    <source>
        <dbReference type="ARBA" id="ARBA00022968"/>
    </source>
</evidence>
<protein>
    <recommendedName>
        <fullName evidence="10">Hexosyltransferase</fullName>
        <ecNumber evidence="10">2.4.1.-</ecNumber>
    </recommendedName>
</protein>
<dbReference type="PANTHER" id="PTHR11214">
    <property type="entry name" value="BETA-1,3-N-ACETYLGLUCOSAMINYLTRANSFERASE"/>
    <property type="match status" value="1"/>
</dbReference>
<comment type="similarity">
    <text evidence="2 10">Belongs to the glycosyltransferase 31 family.</text>
</comment>
<dbReference type="FunCoup" id="A8X4Z5">
    <property type="interactions" value="1"/>
</dbReference>
<evidence type="ECO:0000256" key="4">
    <source>
        <dbReference type="ARBA" id="ARBA00022679"/>
    </source>
</evidence>
<dbReference type="WormBase" id="CBG07338">
    <property type="protein sequence ID" value="CBP45897"/>
    <property type="gene ID" value="WBGene00029414"/>
</dbReference>
<dbReference type="PANTHER" id="PTHR11214:SF364">
    <property type="entry name" value="HEXOSYLTRANSFERASE"/>
    <property type="match status" value="1"/>
</dbReference>
<dbReference type="InterPro" id="IPR002659">
    <property type="entry name" value="Glyco_trans_31"/>
</dbReference>
<reference evidence="11 12" key="2">
    <citation type="journal article" date="2011" name="PLoS Genet.">
        <title>Caenorhabditis briggsae recombinant inbred line genotypes reveal inter-strain incompatibility and the evolution of recombination.</title>
        <authorList>
            <person name="Ross J.A."/>
            <person name="Koboldt D.C."/>
            <person name="Staisch J.E."/>
            <person name="Chamberlin H.M."/>
            <person name="Gupta B.P."/>
            <person name="Miller R.D."/>
            <person name="Baird S.E."/>
            <person name="Haag E.S."/>
        </authorList>
    </citation>
    <scope>NUCLEOTIDE SEQUENCE [LARGE SCALE GENOMIC DNA]</scope>
    <source>
        <strain evidence="11 12">AF16</strain>
    </source>
</reference>
<evidence type="ECO:0000313" key="11">
    <source>
        <dbReference type="EMBL" id="CAP27705.2"/>
    </source>
</evidence>
<keyword evidence="8 10" id="KW-0333">Golgi apparatus</keyword>
<dbReference type="Pfam" id="PF01762">
    <property type="entry name" value="Galactosyl_T"/>
    <property type="match status" value="1"/>
</dbReference>
<dbReference type="Proteomes" id="UP000008549">
    <property type="component" value="Unassembled WGS sequence"/>
</dbReference>
<evidence type="ECO:0000256" key="10">
    <source>
        <dbReference type="RuleBase" id="RU363063"/>
    </source>
</evidence>
<proteinExistence type="inferred from homology"/>
<keyword evidence="3 10" id="KW-0328">Glycosyltransferase</keyword>
<evidence type="ECO:0000313" key="12">
    <source>
        <dbReference type="Proteomes" id="UP000008549"/>
    </source>
</evidence>
<reference evidence="11 12" key="1">
    <citation type="journal article" date="2003" name="PLoS Biol.">
        <title>The genome sequence of Caenorhabditis briggsae: a platform for comparative genomics.</title>
        <authorList>
            <person name="Stein L.D."/>
            <person name="Bao Z."/>
            <person name="Blasiar D."/>
            <person name="Blumenthal T."/>
            <person name="Brent M.R."/>
            <person name="Chen N."/>
            <person name="Chinwalla A."/>
            <person name="Clarke L."/>
            <person name="Clee C."/>
            <person name="Coghlan A."/>
            <person name="Coulson A."/>
            <person name="D'Eustachio P."/>
            <person name="Fitch D.H."/>
            <person name="Fulton L.A."/>
            <person name="Fulton R.E."/>
            <person name="Griffiths-Jones S."/>
            <person name="Harris T.W."/>
            <person name="Hillier L.W."/>
            <person name="Kamath R."/>
            <person name="Kuwabara P.E."/>
            <person name="Mardis E.R."/>
            <person name="Marra M.A."/>
            <person name="Miner T.L."/>
            <person name="Minx P."/>
            <person name="Mullikin J.C."/>
            <person name="Plumb R.W."/>
            <person name="Rogers J."/>
            <person name="Schein J.E."/>
            <person name="Sohrmann M."/>
            <person name="Spieth J."/>
            <person name="Stajich J.E."/>
            <person name="Wei C."/>
            <person name="Willey D."/>
            <person name="Wilson R.K."/>
            <person name="Durbin R."/>
            <person name="Waterston R.H."/>
        </authorList>
    </citation>
    <scope>NUCLEOTIDE SEQUENCE [LARGE SCALE GENOMIC DNA]</scope>
    <source>
        <strain evidence="11 12">AF16</strain>
    </source>
</reference>
<dbReference type="CTD" id="8587684"/>
<sequence length="373" mass="44207">MRIIGRLFLFLLLLIFCVVFIVFSVSTILFPSIIQEDEIHDEHCLNMPPHHYIHPVFLASGPPIQSQPRPIFNPKRVGTSAKLDCNLQNKTLIIINSHVNHTGYRKMQREFFRPEWLNENNAMLYFVVATEDTVNIEAEMKKHRDIMQVDTNEDYHNITYKAIFWIKEVAQCKHGPKLLLKIDDDVHIDMIGLQFLIKRLRNLINIKTNSNFRYRTIDDFIACRVISSGQVVRNSTSKWYLSKDEYKFNTLGTYCQGMVYFISGNLMPILYKNIEKSQFLWMDDWYVTRSLVGDYRISYYSLEQHTLSPNAVHELKAHLNSIRQRKWRTIFVHFRPPEKYPMYRRKRIFANITDVNNSCEILKKARINFVPAY</sequence>
<dbReference type="OMA" id="TYCQGMV"/>
<dbReference type="RefSeq" id="XP_045093555.1">
    <property type="nucleotide sequence ID" value="XM_045240628.1"/>
</dbReference>
<dbReference type="EC" id="2.4.1.-" evidence="10"/>
<evidence type="ECO:0000256" key="2">
    <source>
        <dbReference type="ARBA" id="ARBA00008661"/>
    </source>
</evidence>
<dbReference type="KEGG" id="cbr:CBG_07338"/>
<keyword evidence="6 10" id="KW-0735">Signal-anchor</keyword>